<dbReference type="RefSeq" id="XP_046041114.1">
    <property type="nucleotide sequence ID" value="XM_046189136.1"/>
</dbReference>
<dbReference type="EMBL" id="JAGMUX010000036">
    <property type="protein sequence ID" value="KAH7205807.1"/>
    <property type="molecule type" value="Genomic_DNA"/>
</dbReference>
<dbReference type="OrthoDB" id="4789881at2759"/>
<feature type="signal peptide" evidence="1">
    <location>
        <begin position="1"/>
        <end position="18"/>
    </location>
</feature>
<evidence type="ECO:0000313" key="3">
    <source>
        <dbReference type="Proteomes" id="UP000720189"/>
    </source>
</evidence>
<dbReference type="AlphaFoldDB" id="A0A9P9JPZ6"/>
<accession>A0A9P9JPZ6</accession>
<feature type="chain" id="PRO_5040346991" evidence="1">
    <location>
        <begin position="19"/>
        <end position="223"/>
    </location>
</feature>
<sequence length="223" mass="24123">MVATNFLLLATMVAYVKATPVATAPGPSTTKWTGLSMKDIIDWEDIDKEAFKNPANWNNTSSQDAVTSASGDDIVTIMSVACEQGTCPDYSALFDLVYTFTAITSPGIPDPNDPGKIPPSLTIFEAKSDIRVEDCGQCQRQKIGSTMIDVVPGGCLDFTSCGRAQTICVDPGKRRAHRIWKDNGDKRCYGMKVERLGGCGFIKNRMVIHPSFVVASCLSCLPI</sequence>
<reference evidence="2" key="1">
    <citation type="journal article" date="2021" name="Nat. Commun.">
        <title>Genetic determinants of endophytism in the Arabidopsis root mycobiome.</title>
        <authorList>
            <person name="Mesny F."/>
            <person name="Miyauchi S."/>
            <person name="Thiergart T."/>
            <person name="Pickel B."/>
            <person name="Atanasova L."/>
            <person name="Karlsson M."/>
            <person name="Huettel B."/>
            <person name="Barry K.W."/>
            <person name="Haridas S."/>
            <person name="Chen C."/>
            <person name="Bauer D."/>
            <person name="Andreopoulos W."/>
            <person name="Pangilinan J."/>
            <person name="LaButti K."/>
            <person name="Riley R."/>
            <person name="Lipzen A."/>
            <person name="Clum A."/>
            <person name="Drula E."/>
            <person name="Henrissat B."/>
            <person name="Kohler A."/>
            <person name="Grigoriev I.V."/>
            <person name="Martin F.M."/>
            <person name="Hacquard S."/>
        </authorList>
    </citation>
    <scope>NUCLEOTIDE SEQUENCE</scope>
    <source>
        <strain evidence="2">MPI-CAGE-AT-0023</strain>
    </source>
</reference>
<protein>
    <submittedName>
        <fullName evidence="2">Uncharacterized protein</fullName>
    </submittedName>
</protein>
<proteinExistence type="predicted"/>
<dbReference type="Proteomes" id="UP000720189">
    <property type="component" value="Unassembled WGS sequence"/>
</dbReference>
<name>A0A9P9JPZ6_FUSRE</name>
<evidence type="ECO:0000313" key="2">
    <source>
        <dbReference type="EMBL" id="KAH7205807.1"/>
    </source>
</evidence>
<evidence type="ECO:0000256" key="1">
    <source>
        <dbReference type="SAM" id="SignalP"/>
    </source>
</evidence>
<comment type="caution">
    <text evidence="2">The sequence shown here is derived from an EMBL/GenBank/DDBJ whole genome shotgun (WGS) entry which is preliminary data.</text>
</comment>
<keyword evidence="1" id="KW-0732">Signal</keyword>
<dbReference type="GeneID" id="70219090"/>
<keyword evidence="3" id="KW-1185">Reference proteome</keyword>
<gene>
    <name evidence="2" type="ORF">BKA55DRAFT_530288</name>
</gene>
<organism evidence="2 3">
    <name type="scientific">Fusarium redolens</name>
    <dbReference type="NCBI Taxonomy" id="48865"/>
    <lineage>
        <taxon>Eukaryota</taxon>
        <taxon>Fungi</taxon>
        <taxon>Dikarya</taxon>
        <taxon>Ascomycota</taxon>
        <taxon>Pezizomycotina</taxon>
        <taxon>Sordariomycetes</taxon>
        <taxon>Hypocreomycetidae</taxon>
        <taxon>Hypocreales</taxon>
        <taxon>Nectriaceae</taxon>
        <taxon>Fusarium</taxon>
        <taxon>Fusarium redolens species complex</taxon>
    </lineage>
</organism>